<dbReference type="SUPFAM" id="SSF50956">
    <property type="entry name" value="Thermostable phytase (3-phytase)"/>
    <property type="match status" value="1"/>
</dbReference>
<comment type="caution">
    <text evidence="2">The sequence shown here is derived from an EMBL/GenBank/DDBJ whole genome shotgun (WGS) entry which is preliminary data.</text>
</comment>
<reference evidence="2 3" key="1">
    <citation type="submission" date="2020-09" db="EMBL/GenBank/DDBJ databases">
        <title>Echinicola sp. CAU 1574 isolated from sand of Sido Beach.</title>
        <authorList>
            <person name="Kim W."/>
        </authorList>
    </citation>
    <scope>NUCLEOTIDE SEQUENCE [LARGE SCALE GENOMIC DNA]</scope>
    <source>
        <strain evidence="2 3">CAU 1574</strain>
    </source>
</reference>
<dbReference type="PROSITE" id="PS51662">
    <property type="entry name" value="BP_PHYTASE"/>
    <property type="match status" value="1"/>
</dbReference>
<evidence type="ECO:0000259" key="1">
    <source>
        <dbReference type="PROSITE" id="PS51662"/>
    </source>
</evidence>
<protein>
    <submittedName>
        <fullName evidence="2">Phytase</fullName>
    </submittedName>
</protein>
<dbReference type="RefSeq" id="WP_192009966.1">
    <property type="nucleotide sequence ID" value="NZ_JACYTQ010000003.1"/>
</dbReference>
<name>A0ABR9AJR9_9BACT</name>
<dbReference type="InterPro" id="IPR003431">
    <property type="entry name" value="B-propeller_Phytase"/>
</dbReference>
<keyword evidence="3" id="KW-1185">Reference proteome</keyword>
<sequence length="363" mass="40358">MSKGKLINGLWTLGILAGACGSPSQQNENVTAKSLDKVKPTYVTDQVNHDTDDPAIWINPTDPSQSLIIGTDKDADGALYVFNLKGKAIDSLTVRNIQRPNNVDIGYGLQLGDKTVDFAVTGERMTSKLRFYSLPDMKEIHPEGIEVYLGEEGPEYRDLMGVAVYHNPENKKHYVIAGRKNGPQDGTYLWQYEIKSEDGNLSLDLVRKFGEFSGNKEIEAIAVDNELGYIYYSDEGVGVRKYYANPEKGNEQLALFATEGFTKDHEGISFYKLDDQTGYILVSDQEANLFHVFPREGSSLNPHEHSLITKIPTSTVSSDGSETSSTALGPDFPHGLFVAMSDDKTFQIYKWEDMARDTLKSKN</sequence>
<evidence type="ECO:0000313" key="2">
    <source>
        <dbReference type="EMBL" id="MBD8489075.1"/>
    </source>
</evidence>
<evidence type="ECO:0000313" key="3">
    <source>
        <dbReference type="Proteomes" id="UP000647133"/>
    </source>
</evidence>
<feature type="domain" description="BPP" evidence="1">
    <location>
        <begin position="28"/>
        <end position="359"/>
    </location>
</feature>
<dbReference type="InterPro" id="IPR011042">
    <property type="entry name" value="6-blade_b-propeller_TolB-like"/>
</dbReference>
<accession>A0ABR9AJR9</accession>
<dbReference type="Gene3D" id="2.120.10.30">
    <property type="entry name" value="TolB, C-terminal domain"/>
    <property type="match status" value="1"/>
</dbReference>
<gene>
    <name evidence="2" type="ORF">IFO69_09985</name>
</gene>
<organism evidence="2 3">
    <name type="scientific">Echinicola arenosa</name>
    <dbReference type="NCBI Taxonomy" id="2774144"/>
    <lineage>
        <taxon>Bacteria</taxon>
        <taxon>Pseudomonadati</taxon>
        <taxon>Bacteroidota</taxon>
        <taxon>Cytophagia</taxon>
        <taxon>Cytophagales</taxon>
        <taxon>Cyclobacteriaceae</taxon>
        <taxon>Echinicola</taxon>
    </lineage>
</organism>
<dbReference type="Pfam" id="PF02333">
    <property type="entry name" value="Phytase"/>
    <property type="match status" value="1"/>
</dbReference>
<dbReference type="Proteomes" id="UP000647133">
    <property type="component" value="Unassembled WGS sequence"/>
</dbReference>
<dbReference type="EMBL" id="JACYTQ010000003">
    <property type="protein sequence ID" value="MBD8489075.1"/>
    <property type="molecule type" value="Genomic_DNA"/>
</dbReference>
<dbReference type="PROSITE" id="PS51257">
    <property type="entry name" value="PROKAR_LIPOPROTEIN"/>
    <property type="match status" value="1"/>
</dbReference>
<proteinExistence type="predicted"/>